<name>A0A7H0I836_9ACTN</name>
<accession>A0A7H0I836</accession>
<dbReference type="EMBL" id="CP060828">
    <property type="protein sequence ID" value="QNP68952.1"/>
    <property type="molecule type" value="Genomic_DNA"/>
</dbReference>
<protein>
    <submittedName>
        <fullName evidence="2">SRPBCC family protein</fullName>
    </submittedName>
</protein>
<dbReference type="AlphaFoldDB" id="A0A7H0I836"/>
<reference evidence="2 3" key="1">
    <citation type="submission" date="2020-08" db="EMBL/GenBank/DDBJ databases">
        <title>A novel species.</title>
        <authorList>
            <person name="Gao J."/>
        </authorList>
    </citation>
    <scope>NUCLEOTIDE SEQUENCE [LARGE SCALE GENOMIC DNA]</scope>
    <source>
        <strain evidence="2 3">CRXT-G-22</strain>
    </source>
</reference>
<dbReference type="Proteomes" id="UP000516052">
    <property type="component" value="Chromosome"/>
</dbReference>
<gene>
    <name evidence="2" type="ORF">IAG44_05470</name>
</gene>
<dbReference type="RefSeq" id="WP_187745991.1">
    <property type="nucleotide sequence ID" value="NZ_CP060828.1"/>
</dbReference>
<dbReference type="Gene3D" id="3.30.530.20">
    <property type="match status" value="1"/>
</dbReference>
<evidence type="ECO:0000313" key="2">
    <source>
        <dbReference type="EMBL" id="QNP68952.1"/>
    </source>
</evidence>
<evidence type="ECO:0000313" key="3">
    <source>
        <dbReference type="Proteomes" id="UP000516052"/>
    </source>
</evidence>
<evidence type="ECO:0000259" key="1">
    <source>
        <dbReference type="Pfam" id="PF03364"/>
    </source>
</evidence>
<dbReference type="InterPro" id="IPR023393">
    <property type="entry name" value="START-like_dom_sf"/>
</dbReference>
<organism evidence="2 3">
    <name type="scientific">Streptomyces roseirectus</name>
    <dbReference type="NCBI Taxonomy" id="2768066"/>
    <lineage>
        <taxon>Bacteria</taxon>
        <taxon>Bacillati</taxon>
        <taxon>Actinomycetota</taxon>
        <taxon>Actinomycetes</taxon>
        <taxon>Kitasatosporales</taxon>
        <taxon>Streptomycetaceae</taxon>
        <taxon>Streptomyces</taxon>
    </lineage>
</organism>
<dbReference type="InterPro" id="IPR005031">
    <property type="entry name" value="COQ10_START"/>
</dbReference>
<dbReference type="Pfam" id="PF03364">
    <property type="entry name" value="Polyketide_cyc"/>
    <property type="match status" value="1"/>
</dbReference>
<proteinExistence type="predicted"/>
<sequence>MRSAQVTIRAVAVAPADAFDRVKDFAAYPALSPVVRSVRVTRADAGTEHSEWEVYFRNGVLRWSETDTFDRAGLTIAFAQDDGDFAEFSGVWRIRGDGEDSLIDFFTEFDFGIPSLAGILDPVAERVFRETIGLVVTGLFAKAEIVGDEALVRAVELARERTAGAR</sequence>
<dbReference type="KEGG" id="sroi:IAG44_05470"/>
<dbReference type="SUPFAM" id="SSF55961">
    <property type="entry name" value="Bet v1-like"/>
    <property type="match status" value="1"/>
</dbReference>
<keyword evidence="3" id="KW-1185">Reference proteome</keyword>
<feature type="domain" description="Coenzyme Q-binding protein COQ10 START" evidence="1">
    <location>
        <begin position="11"/>
        <end position="131"/>
    </location>
</feature>